<keyword evidence="5 6" id="KW-0812">Transmembrane</keyword>
<name>A0A8S1WRA4_PAROT</name>
<dbReference type="Proteomes" id="UP000683925">
    <property type="component" value="Unassembled WGS sequence"/>
</dbReference>
<gene>
    <name evidence="8" type="ORF">POCTA_138.1.T0980157</name>
</gene>
<organism evidence="8 9">
    <name type="scientific">Paramecium octaurelia</name>
    <dbReference type="NCBI Taxonomy" id="43137"/>
    <lineage>
        <taxon>Eukaryota</taxon>
        <taxon>Sar</taxon>
        <taxon>Alveolata</taxon>
        <taxon>Ciliophora</taxon>
        <taxon>Intramacronucleata</taxon>
        <taxon>Oligohymenophorea</taxon>
        <taxon>Peniculida</taxon>
        <taxon>Parameciidae</taxon>
        <taxon>Paramecium</taxon>
    </lineage>
</organism>
<comment type="similarity">
    <text evidence="1 6">Belongs to the mitochondrial carrier (TC 2.A.29) family.</text>
</comment>
<comment type="caution">
    <text evidence="8">The sequence shown here is derived from an EMBL/GenBank/DDBJ whole genome shotgun (WGS) entry which is preliminary data.</text>
</comment>
<sequence length="346" mass="39525">MDEEGRVGVEEDKFCLISNLNIFNQLNKMLGSYKRYWEPSLTEVVGLSVPVGAVATFLTQPLEFVKTRIQVRTEGIGLRQLRNELGVNPWRIFREIHETGGGLSHFYYGFDAALYSRLGYLFIRNFLYKAIYDQVKPVKPFNDLTLREKAVLSGSVGAFAAFVTSPFELAQVRMIADGGLPQPIRRNYKSAFDAINRIQVEEGGSRALFRGAFAHVVKLAALNVSLTGPYDYMKEKIWLVFGDFGFNHFLALTWASFWATLFTLPLDNVQTRVLKAFPDPSKNRLNYQNYLDVFKQIYFYERVYGFYAGAVPYYGKMFLTAWLTCTLVNGVMDSQKRAAGLEEWQI</sequence>
<evidence type="ECO:0000256" key="7">
    <source>
        <dbReference type="SAM" id="Phobius"/>
    </source>
</evidence>
<feature type="transmembrane region" description="Helical" evidence="7">
    <location>
        <begin position="246"/>
        <end position="266"/>
    </location>
</feature>
<dbReference type="OrthoDB" id="283223at2759"/>
<evidence type="ECO:0000256" key="2">
    <source>
        <dbReference type="ARBA" id="ARBA00022448"/>
    </source>
</evidence>
<reference evidence="8" key="1">
    <citation type="submission" date="2021-01" db="EMBL/GenBank/DDBJ databases">
        <authorList>
            <consortium name="Genoscope - CEA"/>
            <person name="William W."/>
        </authorList>
    </citation>
    <scope>NUCLEOTIDE SEQUENCE</scope>
</reference>
<protein>
    <recommendedName>
        <fullName evidence="10">Mitochondrial carrier protein</fullName>
    </recommendedName>
</protein>
<accession>A0A8S1WRA4</accession>
<dbReference type="InterPro" id="IPR050391">
    <property type="entry name" value="Mito_Metabolite_Transporter"/>
</dbReference>
<dbReference type="InterPro" id="IPR018108">
    <property type="entry name" value="MCP_transmembrane"/>
</dbReference>
<keyword evidence="9" id="KW-1185">Reference proteome</keyword>
<keyword evidence="3" id="KW-0677">Repeat</keyword>
<feature type="repeat" description="Solcar" evidence="5">
    <location>
        <begin position="243"/>
        <end position="334"/>
    </location>
</feature>
<feature type="repeat" description="Solcar" evidence="5">
    <location>
        <begin position="39"/>
        <end position="134"/>
    </location>
</feature>
<dbReference type="GO" id="GO:0016020">
    <property type="term" value="C:membrane"/>
    <property type="evidence" value="ECO:0007669"/>
    <property type="project" value="UniProtKB-UniRule"/>
</dbReference>
<evidence type="ECO:0000256" key="4">
    <source>
        <dbReference type="ARBA" id="ARBA00022989"/>
    </source>
</evidence>
<evidence type="ECO:0008006" key="10">
    <source>
        <dbReference type="Google" id="ProtNLM"/>
    </source>
</evidence>
<feature type="repeat" description="Solcar" evidence="5">
    <location>
        <begin position="148"/>
        <end position="236"/>
    </location>
</feature>
<keyword evidence="4 7" id="KW-1133">Transmembrane helix</keyword>
<evidence type="ECO:0000313" key="9">
    <source>
        <dbReference type="Proteomes" id="UP000683925"/>
    </source>
</evidence>
<dbReference type="PANTHER" id="PTHR45618">
    <property type="entry name" value="MITOCHONDRIAL DICARBOXYLATE CARRIER-RELATED"/>
    <property type="match status" value="1"/>
</dbReference>
<evidence type="ECO:0000256" key="6">
    <source>
        <dbReference type="RuleBase" id="RU000488"/>
    </source>
</evidence>
<evidence type="ECO:0000256" key="3">
    <source>
        <dbReference type="ARBA" id="ARBA00022737"/>
    </source>
</evidence>
<dbReference type="OMA" id="ICASMTS"/>
<keyword evidence="5 7" id="KW-0472">Membrane</keyword>
<evidence type="ECO:0000313" key="8">
    <source>
        <dbReference type="EMBL" id="CAD8190905.1"/>
    </source>
</evidence>
<dbReference type="PROSITE" id="PS50920">
    <property type="entry name" value="SOLCAR"/>
    <property type="match status" value="3"/>
</dbReference>
<dbReference type="AlphaFoldDB" id="A0A8S1WRA4"/>
<dbReference type="EMBL" id="CAJJDP010000097">
    <property type="protein sequence ID" value="CAD8190905.1"/>
    <property type="molecule type" value="Genomic_DNA"/>
</dbReference>
<evidence type="ECO:0000256" key="5">
    <source>
        <dbReference type="PROSITE-ProRule" id="PRU00282"/>
    </source>
</evidence>
<dbReference type="Pfam" id="PF00153">
    <property type="entry name" value="Mito_carr"/>
    <property type="match status" value="3"/>
</dbReference>
<proteinExistence type="inferred from homology"/>
<keyword evidence="2 6" id="KW-0813">Transport</keyword>
<evidence type="ECO:0000256" key="1">
    <source>
        <dbReference type="ARBA" id="ARBA00006375"/>
    </source>
</evidence>